<dbReference type="AlphaFoldDB" id="A0A1F4SQJ6"/>
<dbReference type="NCBIfam" id="TIGR02622">
    <property type="entry name" value="CDP_4_6_dhtase"/>
    <property type="match status" value="1"/>
</dbReference>
<dbReference type="InterPro" id="IPR013445">
    <property type="entry name" value="CDP_4_6_deHydtase"/>
</dbReference>
<dbReference type="Gene3D" id="3.40.50.720">
    <property type="entry name" value="NAD(P)-binding Rossmann-like Domain"/>
    <property type="match status" value="1"/>
</dbReference>
<dbReference type="Pfam" id="PF16363">
    <property type="entry name" value="GDP_Man_Dehyd"/>
    <property type="match status" value="1"/>
</dbReference>
<dbReference type="InterPro" id="IPR036291">
    <property type="entry name" value="NAD(P)-bd_dom_sf"/>
</dbReference>
<sequence>MINKNFWKDKRVFLTGHTGFKGAWLSLWLNLLGAKVTGYALNPPTNPSLFKLCKIEELVTSVIGDIRDLENLQKALFKAKPDIVIHMAAQPLVRDSYKNPVDTYSTNVMGTVNLLEAVRICKTVRAFINVTTDKCYENKERAAGYCEDEPLGGYDPYSSSKACSEIVTAAYRNSFFNPKEYSAHGVGIATARAGNVVGGGDWAQDRLIPDFVRAILSNKKITIRNPKAIRPWQHVLEPLFGYLLLAEKLYENGAKYSQAWNFGSDEKDSRSVLWIVKKLCFKWGEAASYEIDKGMHPHEAHYLKLDCTKVKKRLDWNPKWDLEKALDKIVEWTRAYKERKDLRRVCYNQIELYSKGIKVNKT</sequence>
<comment type="caution">
    <text evidence="2">The sequence shown here is derived from an EMBL/GenBank/DDBJ whole genome shotgun (WGS) entry which is preliminary data.</text>
</comment>
<dbReference type="PANTHER" id="PTHR43000">
    <property type="entry name" value="DTDP-D-GLUCOSE 4,6-DEHYDRATASE-RELATED"/>
    <property type="match status" value="1"/>
</dbReference>
<dbReference type="EMBL" id="MEUB01000027">
    <property type="protein sequence ID" value="OGC22681.1"/>
    <property type="molecule type" value="Genomic_DNA"/>
</dbReference>
<organism evidence="2 3">
    <name type="scientific">candidate division WOR-1 bacterium RIFOXYB2_FULL_37_13</name>
    <dbReference type="NCBI Taxonomy" id="1802579"/>
    <lineage>
        <taxon>Bacteria</taxon>
        <taxon>Bacillati</taxon>
        <taxon>Saganbacteria</taxon>
    </lineage>
</organism>
<evidence type="ECO:0000313" key="2">
    <source>
        <dbReference type="EMBL" id="OGC22681.1"/>
    </source>
</evidence>
<accession>A0A1F4SQJ6</accession>
<evidence type="ECO:0000259" key="1">
    <source>
        <dbReference type="Pfam" id="PF16363"/>
    </source>
</evidence>
<gene>
    <name evidence="2" type="ORF">A2310_07365</name>
</gene>
<feature type="domain" description="NAD(P)-binding" evidence="1">
    <location>
        <begin position="14"/>
        <end position="327"/>
    </location>
</feature>
<protein>
    <submittedName>
        <fullName evidence="2">CDP-glucose 4,6-dehydratase</fullName>
    </submittedName>
</protein>
<proteinExistence type="predicted"/>
<evidence type="ECO:0000313" key="3">
    <source>
        <dbReference type="Proteomes" id="UP000178417"/>
    </source>
</evidence>
<dbReference type="CDD" id="cd05252">
    <property type="entry name" value="CDP_GD_SDR_e"/>
    <property type="match status" value="1"/>
</dbReference>
<dbReference type="SUPFAM" id="SSF51735">
    <property type="entry name" value="NAD(P)-binding Rossmann-fold domains"/>
    <property type="match status" value="1"/>
</dbReference>
<dbReference type="Gene3D" id="3.90.25.10">
    <property type="entry name" value="UDP-galactose 4-epimerase, domain 1"/>
    <property type="match status" value="1"/>
</dbReference>
<reference evidence="2 3" key="1">
    <citation type="journal article" date="2016" name="Nat. Commun.">
        <title>Thousands of microbial genomes shed light on interconnected biogeochemical processes in an aquifer system.</title>
        <authorList>
            <person name="Anantharaman K."/>
            <person name="Brown C.T."/>
            <person name="Hug L.A."/>
            <person name="Sharon I."/>
            <person name="Castelle C.J."/>
            <person name="Probst A.J."/>
            <person name="Thomas B.C."/>
            <person name="Singh A."/>
            <person name="Wilkins M.J."/>
            <person name="Karaoz U."/>
            <person name="Brodie E.L."/>
            <person name="Williams K.H."/>
            <person name="Hubbard S.S."/>
            <person name="Banfield J.F."/>
        </authorList>
    </citation>
    <scope>NUCLEOTIDE SEQUENCE [LARGE SCALE GENOMIC DNA]</scope>
</reference>
<name>A0A1F4SQJ6_UNCSA</name>
<dbReference type="Proteomes" id="UP000178417">
    <property type="component" value="Unassembled WGS sequence"/>
</dbReference>
<dbReference type="STRING" id="1802579.A2310_07365"/>
<dbReference type="InterPro" id="IPR016040">
    <property type="entry name" value="NAD(P)-bd_dom"/>
</dbReference>